<accession>A0AAW1H6B9</accession>
<protein>
    <submittedName>
        <fullName evidence="2">Uncharacterized protein</fullName>
    </submittedName>
</protein>
<feature type="chain" id="PRO_5043810912" evidence="1">
    <location>
        <begin position="19"/>
        <end position="111"/>
    </location>
</feature>
<name>A0AAW1H6B9_SAPOF</name>
<comment type="caution">
    <text evidence="2">The sequence shown here is derived from an EMBL/GenBank/DDBJ whole genome shotgun (WGS) entry which is preliminary data.</text>
</comment>
<evidence type="ECO:0000313" key="2">
    <source>
        <dbReference type="EMBL" id="KAK9671620.1"/>
    </source>
</evidence>
<keyword evidence="1" id="KW-0732">Signal</keyword>
<feature type="signal peptide" evidence="1">
    <location>
        <begin position="1"/>
        <end position="18"/>
    </location>
</feature>
<evidence type="ECO:0000256" key="1">
    <source>
        <dbReference type="SAM" id="SignalP"/>
    </source>
</evidence>
<dbReference type="AlphaFoldDB" id="A0AAW1H6B9"/>
<dbReference type="Proteomes" id="UP001443914">
    <property type="component" value="Unassembled WGS sequence"/>
</dbReference>
<evidence type="ECO:0000313" key="3">
    <source>
        <dbReference type="Proteomes" id="UP001443914"/>
    </source>
</evidence>
<dbReference type="EMBL" id="JBDFQZ010000012">
    <property type="protein sequence ID" value="KAK9671620.1"/>
    <property type="molecule type" value="Genomic_DNA"/>
</dbReference>
<organism evidence="2 3">
    <name type="scientific">Saponaria officinalis</name>
    <name type="common">Common soapwort</name>
    <name type="synonym">Lychnis saponaria</name>
    <dbReference type="NCBI Taxonomy" id="3572"/>
    <lineage>
        <taxon>Eukaryota</taxon>
        <taxon>Viridiplantae</taxon>
        <taxon>Streptophyta</taxon>
        <taxon>Embryophyta</taxon>
        <taxon>Tracheophyta</taxon>
        <taxon>Spermatophyta</taxon>
        <taxon>Magnoliopsida</taxon>
        <taxon>eudicotyledons</taxon>
        <taxon>Gunneridae</taxon>
        <taxon>Pentapetalae</taxon>
        <taxon>Caryophyllales</taxon>
        <taxon>Caryophyllaceae</taxon>
        <taxon>Caryophylleae</taxon>
        <taxon>Saponaria</taxon>
    </lineage>
</organism>
<gene>
    <name evidence="2" type="ORF">RND81_12G042800</name>
</gene>
<reference evidence="2" key="1">
    <citation type="submission" date="2024-03" db="EMBL/GenBank/DDBJ databases">
        <title>WGS assembly of Saponaria officinalis var. Norfolk2.</title>
        <authorList>
            <person name="Jenkins J."/>
            <person name="Shu S."/>
            <person name="Grimwood J."/>
            <person name="Barry K."/>
            <person name="Goodstein D."/>
            <person name="Schmutz J."/>
            <person name="Leebens-Mack J."/>
            <person name="Osbourn A."/>
        </authorList>
    </citation>
    <scope>NUCLEOTIDE SEQUENCE [LARGE SCALE GENOMIC DNA]</scope>
    <source>
        <strain evidence="2">JIC</strain>
    </source>
</reference>
<keyword evidence="3" id="KW-1185">Reference proteome</keyword>
<proteinExistence type="predicted"/>
<sequence length="111" mass="12510">MLVMLLQQFCVCKLSCLAHVEVGDPTIKDQVSDQGSNLLKLILFTRITSLMASSKLNNLDFEGCAAKLKKTLFKLKAGRITEFAHQFFEIPMFSHFCSIEVQQLELEPNSV</sequence>